<protein>
    <recommendedName>
        <fullName evidence="3">Response regulatory domain-containing protein</fullName>
    </recommendedName>
</protein>
<reference evidence="4" key="2">
    <citation type="journal article" date="2022" name="Hortic Res">
        <title>The genome of Dioscorea zingiberensis sheds light on the biosynthesis, origin and evolution of the medicinally important diosgenin saponins.</title>
        <authorList>
            <person name="Li Y."/>
            <person name="Tan C."/>
            <person name="Li Z."/>
            <person name="Guo J."/>
            <person name="Li S."/>
            <person name="Chen X."/>
            <person name="Wang C."/>
            <person name="Dai X."/>
            <person name="Yang H."/>
            <person name="Song W."/>
            <person name="Hou L."/>
            <person name="Xu J."/>
            <person name="Tong Z."/>
            <person name="Xu A."/>
            <person name="Yuan X."/>
            <person name="Wang W."/>
            <person name="Yang Q."/>
            <person name="Chen L."/>
            <person name="Sun Z."/>
            <person name="Wang K."/>
            <person name="Pan B."/>
            <person name="Chen J."/>
            <person name="Bao Y."/>
            <person name="Liu F."/>
            <person name="Qi X."/>
            <person name="Gang D.R."/>
            <person name="Wen J."/>
            <person name="Li J."/>
        </authorList>
    </citation>
    <scope>NUCLEOTIDE SEQUENCE</scope>
    <source>
        <strain evidence="4">Dzin_1.0</strain>
    </source>
</reference>
<feature type="domain" description="Response regulatory" evidence="3">
    <location>
        <begin position="9"/>
        <end position="138"/>
    </location>
</feature>
<name>A0A9D5HJV6_9LILI</name>
<proteinExistence type="predicted"/>
<dbReference type="Pfam" id="PF00072">
    <property type="entry name" value="Response_reg"/>
    <property type="match status" value="1"/>
</dbReference>
<dbReference type="GO" id="GO:0009736">
    <property type="term" value="P:cytokinin-activated signaling pathway"/>
    <property type="evidence" value="ECO:0007669"/>
    <property type="project" value="InterPro"/>
</dbReference>
<keyword evidence="2" id="KW-0597">Phosphoprotein</keyword>
<keyword evidence="5" id="KW-1185">Reference proteome</keyword>
<accession>A0A9D5HJV6</accession>
<evidence type="ECO:0000256" key="1">
    <source>
        <dbReference type="ARBA" id="ARBA00023012"/>
    </source>
</evidence>
<dbReference type="CDD" id="cd17581">
    <property type="entry name" value="REC_typeA_ARR"/>
    <property type="match status" value="1"/>
</dbReference>
<evidence type="ECO:0000313" key="4">
    <source>
        <dbReference type="EMBL" id="KAJ0979204.1"/>
    </source>
</evidence>
<evidence type="ECO:0000313" key="5">
    <source>
        <dbReference type="Proteomes" id="UP001085076"/>
    </source>
</evidence>
<dbReference type="PROSITE" id="PS50110">
    <property type="entry name" value="RESPONSE_REGULATORY"/>
    <property type="match status" value="1"/>
</dbReference>
<dbReference type="EMBL" id="JAGGNH010000003">
    <property type="protein sequence ID" value="KAJ0979204.1"/>
    <property type="molecule type" value="Genomic_DNA"/>
</dbReference>
<dbReference type="SMART" id="SM00448">
    <property type="entry name" value="REC"/>
    <property type="match status" value="1"/>
</dbReference>
<evidence type="ECO:0000256" key="2">
    <source>
        <dbReference type="PROSITE-ProRule" id="PRU00169"/>
    </source>
</evidence>
<sequence>MGDREEELHVLAVDDSVIERKSLERMLKKSDYKVTTAENGLRALEHLGLVEDAKQTTLEANDMKINLIITDYCMPGMTGYELLKKIKESPSLKKIPVVIMSSENIPTRIKKCLEDGAEEFMLKPLQQSDVLRLRNHVTETLVFKH</sequence>
<dbReference type="InterPro" id="IPR045279">
    <property type="entry name" value="ARR-like"/>
</dbReference>
<gene>
    <name evidence="4" type="ORF">J5N97_014678</name>
</gene>
<dbReference type="InterPro" id="IPR011006">
    <property type="entry name" value="CheY-like_superfamily"/>
</dbReference>
<comment type="caution">
    <text evidence="4">The sequence shown here is derived from an EMBL/GenBank/DDBJ whole genome shotgun (WGS) entry which is preliminary data.</text>
</comment>
<organism evidence="4 5">
    <name type="scientific">Dioscorea zingiberensis</name>
    <dbReference type="NCBI Taxonomy" id="325984"/>
    <lineage>
        <taxon>Eukaryota</taxon>
        <taxon>Viridiplantae</taxon>
        <taxon>Streptophyta</taxon>
        <taxon>Embryophyta</taxon>
        <taxon>Tracheophyta</taxon>
        <taxon>Spermatophyta</taxon>
        <taxon>Magnoliopsida</taxon>
        <taxon>Liliopsida</taxon>
        <taxon>Dioscoreales</taxon>
        <taxon>Dioscoreaceae</taxon>
        <taxon>Dioscorea</taxon>
    </lineage>
</organism>
<dbReference type="PANTHER" id="PTHR43874:SF106">
    <property type="entry name" value="TWO-COMPONENT RESPONSE REGULATOR ORR4"/>
    <property type="match status" value="1"/>
</dbReference>
<evidence type="ECO:0000259" key="3">
    <source>
        <dbReference type="PROSITE" id="PS50110"/>
    </source>
</evidence>
<dbReference type="OrthoDB" id="60033at2759"/>
<dbReference type="AlphaFoldDB" id="A0A9D5HJV6"/>
<dbReference type="SUPFAM" id="SSF52172">
    <property type="entry name" value="CheY-like"/>
    <property type="match status" value="1"/>
</dbReference>
<dbReference type="GO" id="GO:0000160">
    <property type="term" value="P:phosphorelay signal transduction system"/>
    <property type="evidence" value="ECO:0007669"/>
    <property type="project" value="UniProtKB-KW"/>
</dbReference>
<dbReference type="Gene3D" id="3.40.50.2300">
    <property type="match status" value="1"/>
</dbReference>
<dbReference type="PANTHER" id="PTHR43874">
    <property type="entry name" value="TWO-COMPONENT RESPONSE REGULATOR"/>
    <property type="match status" value="1"/>
</dbReference>
<feature type="modified residue" description="4-aspartylphosphate" evidence="2">
    <location>
        <position position="71"/>
    </location>
</feature>
<reference evidence="4" key="1">
    <citation type="submission" date="2021-03" db="EMBL/GenBank/DDBJ databases">
        <authorList>
            <person name="Li Z."/>
            <person name="Yang C."/>
        </authorList>
    </citation>
    <scope>NUCLEOTIDE SEQUENCE</scope>
    <source>
        <strain evidence="4">Dzin_1.0</strain>
        <tissue evidence="4">Leaf</tissue>
    </source>
</reference>
<keyword evidence="1" id="KW-0902">Two-component regulatory system</keyword>
<dbReference type="Proteomes" id="UP001085076">
    <property type="component" value="Miscellaneous, Linkage group lg03"/>
</dbReference>
<dbReference type="InterPro" id="IPR001789">
    <property type="entry name" value="Sig_transdc_resp-reg_receiver"/>
</dbReference>